<keyword evidence="3" id="KW-0808">Transferase</keyword>
<feature type="domain" description="Glycosyltransferase 2-like" evidence="2">
    <location>
        <begin position="3"/>
        <end position="126"/>
    </location>
</feature>
<protein>
    <submittedName>
        <fullName evidence="3">Glycosyltransferase family A protein</fullName>
        <ecNumber evidence="3">2.4.-.-</ecNumber>
    </submittedName>
</protein>
<feature type="transmembrane region" description="Helical" evidence="1">
    <location>
        <begin position="267"/>
        <end position="286"/>
    </location>
</feature>
<gene>
    <name evidence="3" type="ORF">ACFL27_12150</name>
</gene>
<keyword evidence="3" id="KW-0328">Glycosyltransferase</keyword>
<keyword evidence="4" id="KW-1185">Reference proteome</keyword>
<dbReference type="InterPro" id="IPR029044">
    <property type="entry name" value="Nucleotide-diphossugar_trans"/>
</dbReference>
<proteinExistence type="predicted"/>
<dbReference type="Pfam" id="PF00535">
    <property type="entry name" value="Glycos_transf_2"/>
    <property type="match status" value="1"/>
</dbReference>
<keyword evidence="1" id="KW-1133">Transmembrane helix</keyword>
<reference evidence="3 4" key="1">
    <citation type="submission" date="2024-09" db="EMBL/GenBank/DDBJ databases">
        <title>Laminarin stimulates single cell rates of sulfate reduction while oxygen inhibits transcriptomic activity in coastal marine sediment.</title>
        <authorList>
            <person name="Lindsay M."/>
            <person name="Orcutt B."/>
            <person name="Emerson D."/>
            <person name="Stepanauskas R."/>
            <person name="D'Angelo T."/>
        </authorList>
    </citation>
    <scope>NUCLEOTIDE SEQUENCE [LARGE SCALE GENOMIC DNA]</scope>
    <source>
        <strain evidence="3">SAG AM-311-K15</strain>
    </source>
</reference>
<evidence type="ECO:0000313" key="3">
    <source>
        <dbReference type="EMBL" id="MFC1850938.1"/>
    </source>
</evidence>
<accession>A0ABV6YXN0</accession>
<keyword evidence="1" id="KW-0812">Transmembrane</keyword>
<dbReference type="CDD" id="cd00761">
    <property type="entry name" value="Glyco_tranf_GTA_type"/>
    <property type="match status" value="1"/>
</dbReference>
<dbReference type="EC" id="2.4.-.-" evidence="3"/>
<keyword evidence="1" id="KW-0472">Membrane</keyword>
<dbReference type="Gene3D" id="3.90.550.10">
    <property type="entry name" value="Spore Coat Polysaccharide Biosynthesis Protein SpsA, Chain A"/>
    <property type="match status" value="1"/>
</dbReference>
<sequence>MISIVIYTHNDEQTIEWCLDSLRGQQGNRKLNVVVLDDNSSDNTAAVVAQRFPEFCLFKENLRYGWIGLLRKHLPAIGGEVIAFLGAHCRAHHNWISALEHEMTQGQRIITGRGYHGKQHLLKRFEAASIHADFISEVSRTVTFLWDDNFAITHKLLREALPQTDAILSDGAGAALLSLHLQKMGVPIQYCPQVKIDHITHSIYQIIEMWSGEIAINAIAIKLADPSLPGAQMLRLGPIIAAAFALNRFRQGIGSLLSAHSSLKTSWFESGIHMFLLALLMPVYYVGLCREMYKKRDLIWS</sequence>
<comment type="caution">
    <text evidence="3">The sequence shown here is derived from an EMBL/GenBank/DDBJ whole genome shotgun (WGS) entry which is preliminary data.</text>
</comment>
<evidence type="ECO:0000313" key="4">
    <source>
        <dbReference type="Proteomes" id="UP001594351"/>
    </source>
</evidence>
<evidence type="ECO:0000256" key="1">
    <source>
        <dbReference type="SAM" id="Phobius"/>
    </source>
</evidence>
<organism evidence="3 4">
    <name type="scientific">candidate division CSSED10-310 bacterium</name>
    <dbReference type="NCBI Taxonomy" id="2855610"/>
    <lineage>
        <taxon>Bacteria</taxon>
        <taxon>Bacteria division CSSED10-310</taxon>
    </lineage>
</organism>
<dbReference type="GO" id="GO:0016757">
    <property type="term" value="F:glycosyltransferase activity"/>
    <property type="evidence" value="ECO:0007669"/>
    <property type="project" value="UniProtKB-KW"/>
</dbReference>
<dbReference type="Proteomes" id="UP001594351">
    <property type="component" value="Unassembled WGS sequence"/>
</dbReference>
<dbReference type="EMBL" id="JBHPBY010000136">
    <property type="protein sequence ID" value="MFC1850938.1"/>
    <property type="molecule type" value="Genomic_DNA"/>
</dbReference>
<dbReference type="PANTHER" id="PTHR43685">
    <property type="entry name" value="GLYCOSYLTRANSFERASE"/>
    <property type="match status" value="1"/>
</dbReference>
<dbReference type="PANTHER" id="PTHR43685:SF3">
    <property type="entry name" value="SLR2126 PROTEIN"/>
    <property type="match status" value="1"/>
</dbReference>
<evidence type="ECO:0000259" key="2">
    <source>
        <dbReference type="Pfam" id="PF00535"/>
    </source>
</evidence>
<dbReference type="SUPFAM" id="SSF53448">
    <property type="entry name" value="Nucleotide-diphospho-sugar transferases"/>
    <property type="match status" value="1"/>
</dbReference>
<name>A0ABV6YXN0_UNCC1</name>
<dbReference type="InterPro" id="IPR001173">
    <property type="entry name" value="Glyco_trans_2-like"/>
</dbReference>
<dbReference type="InterPro" id="IPR050834">
    <property type="entry name" value="Glycosyltransf_2"/>
</dbReference>